<dbReference type="PANTHER" id="PTHR33428">
    <property type="entry name" value="CHLOROPHYLLASE-2, CHLOROPLASTIC"/>
    <property type="match status" value="1"/>
</dbReference>
<dbReference type="Gene3D" id="3.40.50.1820">
    <property type="entry name" value="alpha/beta hydrolase"/>
    <property type="match status" value="1"/>
</dbReference>
<dbReference type="EMBL" id="JBBBDM010000006">
    <property type="protein sequence ID" value="MEI5688073.1"/>
    <property type="molecule type" value="Genomic_DNA"/>
</dbReference>
<dbReference type="PANTHER" id="PTHR33428:SF14">
    <property type="entry name" value="CARBOXYLESTERASE TYPE B DOMAIN-CONTAINING PROTEIN"/>
    <property type="match status" value="1"/>
</dbReference>
<organism evidence="2 3">
    <name type="scientific">Sphingomonas kyungheensis</name>
    <dbReference type="NCBI Taxonomy" id="1069987"/>
    <lineage>
        <taxon>Bacteria</taxon>
        <taxon>Pseudomonadati</taxon>
        <taxon>Pseudomonadota</taxon>
        <taxon>Alphaproteobacteria</taxon>
        <taxon>Sphingomonadales</taxon>
        <taxon>Sphingomonadaceae</taxon>
        <taxon>Sphingomonas</taxon>
    </lineage>
</organism>
<evidence type="ECO:0000313" key="2">
    <source>
        <dbReference type="EMBL" id="MEI5688073.1"/>
    </source>
</evidence>
<dbReference type="Proteomes" id="UP001367771">
    <property type="component" value="Unassembled WGS sequence"/>
</dbReference>
<dbReference type="InterPro" id="IPR029058">
    <property type="entry name" value="AB_hydrolase_fold"/>
</dbReference>
<gene>
    <name evidence="2" type="ORF">V8201_13365</name>
</gene>
<sequence>MRLSLAAALAVASATFAGTAAAAPEAEHGSGRYPAIYEALPGLPDHVVYRPADLTRLGRERLPIYVWGNGGCSADATSSRNHLLEIASHGYLVIASGTIPGPAKPAAAPATPGALTVATKTGLLRDAIDWAQTENHRAGSPLAGHIATDRIAVSGWSCGGLQALATSQDPRVTTAVIMNSGFFPEGANPINGVASDKAMLAGLHGPVLYVLGGPTDIAAANGTDDFARITRVPAALVNIPVGHGGTYMQPHGGVGAEVVTAWLDWQLKGKSDGQAAFSGPQCRFCHDPRLTLARKNFN</sequence>
<reference evidence="2 3" key="1">
    <citation type="journal article" date="2013" name="Int. J. Syst. Evol. Microbiol.">
        <title>Sphingomonas kyungheensis sp. nov., a bacterium with ginsenoside-converting activity isolated from soil of a ginseng field.</title>
        <authorList>
            <person name="Son H.M."/>
            <person name="Yang J.E."/>
            <person name="Park Y."/>
            <person name="Han C.K."/>
            <person name="Kim S.G."/>
            <person name="Kook M."/>
            <person name="Yi T.H."/>
        </authorList>
    </citation>
    <scope>NUCLEOTIDE SEQUENCE [LARGE SCALE GENOMIC DNA]</scope>
    <source>
        <strain evidence="2 3">LMG 26582</strain>
    </source>
</reference>
<comment type="caution">
    <text evidence="2">The sequence shown here is derived from an EMBL/GenBank/DDBJ whole genome shotgun (WGS) entry which is preliminary data.</text>
</comment>
<keyword evidence="3" id="KW-1185">Reference proteome</keyword>
<evidence type="ECO:0000313" key="3">
    <source>
        <dbReference type="Proteomes" id="UP001367771"/>
    </source>
</evidence>
<evidence type="ECO:0000256" key="1">
    <source>
        <dbReference type="SAM" id="SignalP"/>
    </source>
</evidence>
<evidence type="ECO:0008006" key="4">
    <source>
        <dbReference type="Google" id="ProtNLM"/>
    </source>
</evidence>
<accession>A0ABU8H553</accession>
<proteinExistence type="predicted"/>
<dbReference type="SUPFAM" id="SSF53474">
    <property type="entry name" value="alpha/beta-Hydrolases"/>
    <property type="match status" value="1"/>
</dbReference>
<feature type="signal peptide" evidence="1">
    <location>
        <begin position="1"/>
        <end position="22"/>
    </location>
</feature>
<dbReference type="RefSeq" id="WP_336545601.1">
    <property type="nucleotide sequence ID" value="NZ_JBBBDM010000006.1"/>
</dbReference>
<keyword evidence="1" id="KW-0732">Signal</keyword>
<protein>
    <recommendedName>
        <fullName evidence="4">Alpha/beta hydrolase</fullName>
    </recommendedName>
</protein>
<name>A0ABU8H553_9SPHN</name>
<feature type="chain" id="PRO_5045569549" description="Alpha/beta hydrolase" evidence="1">
    <location>
        <begin position="23"/>
        <end position="298"/>
    </location>
</feature>